<proteinExistence type="predicted"/>
<reference evidence="1" key="1">
    <citation type="submission" date="2019-10" db="EMBL/GenBank/DDBJ databases">
        <authorList>
            <consortium name="DOE Joint Genome Institute"/>
            <person name="Kuo A."/>
            <person name="Miyauchi S."/>
            <person name="Kiss E."/>
            <person name="Drula E."/>
            <person name="Kohler A."/>
            <person name="Sanchez-Garcia M."/>
            <person name="Andreopoulos B."/>
            <person name="Barry K.W."/>
            <person name="Bonito G."/>
            <person name="Buee M."/>
            <person name="Carver A."/>
            <person name="Chen C."/>
            <person name="Cichocki N."/>
            <person name="Clum A."/>
            <person name="Culley D."/>
            <person name="Crous P.W."/>
            <person name="Fauchery L."/>
            <person name="Girlanda M."/>
            <person name="Hayes R."/>
            <person name="Keri Z."/>
            <person name="LaButti K."/>
            <person name="Lipzen A."/>
            <person name="Lombard V."/>
            <person name="Magnuson J."/>
            <person name="Maillard F."/>
            <person name="Morin E."/>
            <person name="Murat C."/>
            <person name="Nolan M."/>
            <person name="Ohm R."/>
            <person name="Pangilinan J."/>
            <person name="Pereira M."/>
            <person name="Perotto S."/>
            <person name="Peter M."/>
            <person name="Riley R."/>
            <person name="Sitrit Y."/>
            <person name="Stielow B."/>
            <person name="Szollosi G."/>
            <person name="Zifcakova L."/>
            <person name="Stursova M."/>
            <person name="Spatafora J.W."/>
            <person name="Tedersoo L."/>
            <person name="Vaario L.-M."/>
            <person name="Yamada A."/>
            <person name="Yan M."/>
            <person name="Wang P."/>
            <person name="Xu J."/>
            <person name="Bruns T."/>
            <person name="Baldrian P."/>
            <person name="Vilgalys R."/>
            <person name="Henrissat B."/>
            <person name="Grigoriev I.V."/>
            <person name="Hibbett D."/>
            <person name="Nagy L.G."/>
            <person name="Martin F.M."/>
        </authorList>
    </citation>
    <scope>NUCLEOTIDE SEQUENCE</scope>
    <source>
        <strain evidence="1">BED1</strain>
    </source>
</reference>
<dbReference type="Proteomes" id="UP001194468">
    <property type="component" value="Unassembled WGS sequence"/>
</dbReference>
<keyword evidence="2" id="KW-1185">Reference proteome</keyword>
<evidence type="ECO:0000313" key="2">
    <source>
        <dbReference type="Proteomes" id="UP001194468"/>
    </source>
</evidence>
<comment type="caution">
    <text evidence="1">The sequence shown here is derived from an EMBL/GenBank/DDBJ whole genome shotgun (WGS) entry which is preliminary data.</text>
</comment>
<gene>
    <name evidence="1" type="ORF">L210DRAFT_3558419</name>
</gene>
<dbReference type="AlphaFoldDB" id="A0AAD4BK81"/>
<dbReference type="EMBL" id="WHUW01000040">
    <property type="protein sequence ID" value="KAF8432422.1"/>
    <property type="molecule type" value="Genomic_DNA"/>
</dbReference>
<sequence length="164" mass="18403">MTEDHGFSERFEATLQYLRLAAIDMHSQHMSTHQSGLVHDPLDSMLGTEDIAMLVPHSPDGDYHDPGEEEELIDTPEAQIASPLTTNQAPCPTALCQWCTCGDEITCQGVPKHFKVVHGIKATNRSKHVTCKWDGCSAVVLRNNFVRHIREFHLDHIRDRGHPS</sequence>
<accession>A0AAD4BK81</accession>
<protein>
    <submittedName>
        <fullName evidence="1">Uncharacterized protein</fullName>
    </submittedName>
</protein>
<evidence type="ECO:0000313" key="1">
    <source>
        <dbReference type="EMBL" id="KAF8432422.1"/>
    </source>
</evidence>
<reference evidence="1" key="2">
    <citation type="journal article" date="2020" name="Nat. Commun.">
        <title>Large-scale genome sequencing of mycorrhizal fungi provides insights into the early evolution of symbiotic traits.</title>
        <authorList>
            <person name="Miyauchi S."/>
            <person name="Kiss E."/>
            <person name="Kuo A."/>
            <person name="Drula E."/>
            <person name="Kohler A."/>
            <person name="Sanchez-Garcia M."/>
            <person name="Morin E."/>
            <person name="Andreopoulos B."/>
            <person name="Barry K.W."/>
            <person name="Bonito G."/>
            <person name="Buee M."/>
            <person name="Carver A."/>
            <person name="Chen C."/>
            <person name="Cichocki N."/>
            <person name="Clum A."/>
            <person name="Culley D."/>
            <person name="Crous P.W."/>
            <person name="Fauchery L."/>
            <person name="Girlanda M."/>
            <person name="Hayes R.D."/>
            <person name="Keri Z."/>
            <person name="LaButti K."/>
            <person name="Lipzen A."/>
            <person name="Lombard V."/>
            <person name="Magnuson J."/>
            <person name="Maillard F."/>
            <person name="Murat C."/>
            <person name="Nolan M."/>
            <person name="Ohm R.A."/>
            <person name="Pangilinan J."/>
            <person name="Pereira M.F."/>
            <person name="Perotto S."/>
            <person name="Peter M."/>
            <person name="Pfister S."/>
            <person name="Riley R."/>
            <person name="Sitrit Y."/>
            <person name="Stielow J.B."/>
            <person name="Szollosi G."/>
            <person name="Zifcakova L."/>
            <person name="Stursova M."/>
            <person name="Spatafora J.W."/>
            <person name="Tedersoo L."/>
            <person name="Vaario L.M."/>
            <person name="Yamada A."/>
            <person name="Yan M."/>
            <person name="Wang P."/>
            <person name="Xu J."/>
            <person name="Bruns T."/>
            <person name="Baldrian P."/>
            <person name="Vilgalys R."/>
            <person name="Dunand C."/>
            <person name="Henrissat B."/>
            <person name="Grigoriev I.V."/>
            <person name="Hibbett D."/>
            <person name="Nagy L.G."/>
            <person name="Martin F.M."/>
        </authorList>
    </citation>
    <scope>NUCLEOTIDE SEQUENCE</scope>
    <source>
        <strain evidence="1">BED1</strain>
    </source>
</reference>
<name>A0AAD4BK81_BOLED</name>
<organism evidence="1 2">
    <name type="scientific">Boletus edulis BED1</name>
    <dbReference type="NCBI Taxonomy" id="1328754"/>
    <lineage>
        <taxon>Eukaryota</taxon>
        <taxon>Fungi</taxon>
        <taxon>Dikarya</taxon>
        <taxon>Basidiomycota</taxon>
        <taxon>Agaricomycotina</taxon>
        <taxon>Agaricomycetes</taxon>
        <taxon>Agaricomycetidae</taxon>
        <taxon>Boletales</taxon>
        <taxon>Boletineae</taxon>
        <taxon>Boletaceae</taxon>
        <taxon>Boletoideae</taxon>
        <taxon>Boletus</taxon>
    </lineage>
</organism>